<evidence type="ECO:0000256" key="2">
    <source>
        <dbReference type="SAM" id="SignalP"/>
    </source>
</evidence>
<keyword evidence="4" id="KW-1185">Reference proteome</keyword>
<feature type="signal peptide" evidence="2">
    <location>
        <begin position="1"/>
        <end position="23"/>
    </location>
</feature>
<dbReference type="Proteomes" id="UP000006906">
    <property type="component" value="Chromosome 16"/>
</dbReference>
<feature type="compositionally biased region" description="Low complexity" evidence="1">
    <location>
        <begin position="433"/>
        <end position="442"/>
    </location>
</feature>
<evidence type="ECO:0000256" key="1">
    <source>
        <dbReference type="SAM" id="MobiDB-lite"/>
    </source>
</evidence>
<feature type="compositionally biased region" description="Low complexity" evidence="1">
    <location>
        <begin position="74"/>
        <end position="87"/>
    </location>
</feature>
<dbReference type="KEGG" id="cre:CHLRE_16g655000v5"/>
<sequence>MDVVKQLLVIGAWVPLTTVPAAASAVRPVGKVQPADSLRQSRPPQEQTHSCSIPTSGKPGRYMRGTGYGRAIPATSSATASSGNNAAQKAGIEQRSGSASKVNSSSSDDTTTAPPPGESHSKPVVARPGSSPQLATAPAAPPSELPTVAEVLRTAKLLLQPTHAVERQFYADCYRACQVIPSSRTPPAAATAGSGGGAASSGVATTSAASAQPPYLSYVPEVALRLSCLGHRIVVRRVTDSKHYWSKSMTNLFCYCVLPGTGIGYVLDPSFKEHFRAGRMSDRYRDVWECLPPLFVGPPAKLVQLVQSLCAELQASFESSGRQLPPWRTFSSTINRWMSPGFQDVPVPLRRPMPQQQTPELPPQAAGSGGAVGGVAGVTGGNGSGGRSGSSAGMIPAAEAQAFLRVCEELLAGTPSSARARAAGGAGAGAGTSAGPSWATTTPVGPSTVASAASSSVARGAQEAARLRQPQQQPQHQQPQPPQQQVGGEAARAGPGASGGLPSMRRVTGFEPRPLTERLGRLALRPPVTDSPARTAGAAAGAAAVASGGGAAVARQAAVAASATASSTTAAAAPGGGVGPTWSSTAGPRPAGWAAAGTSHGTRGAEQGALLPAAQRAGATAALRPVTGGDGAGGLVKGDAVVGGDRGVGFTVRGAAAAAMAAAAAATAGAAAGLTGAAGAAVTSAGQQLLEEGPAAGQAAPGEQTLPEVLQPPAATHAATLARTPAGLLSRHLRSTPPQP</sequence>
<protein>
    <submittedName>
        <fullName evidence="3">Uncharacterized protein</fullName>
    </submittedName>
</protein>
<feature type="region of interest" description="Disordered" evidence="1">
    <location>
        <begin position="419"/>
        <end position="535"/>
    </location>
</feature>
<dbReference type="RefSeq" id="XP_042915518.1">
    <property type="nucleotide sequence ID" value="XM_043070876.1"/>
</dbReference>
<dbReference type="Gramene" id="PNW71453">
    <property type="protein sequence ID" value="PNW71453"/>
    <property type="gene ID" value="CHLRE_16g655000v5"/>
</dbReference>
<dbReference type="InParanoid" id="A0A2K3CT38"/>
<accession>A0A2K3CT38</accession>
<dbReference type="Pfam" id="PF04720">
    <property type="entry name" value="PDDEXK_6"/>
    <property type="match status" value="1"/>
</dbReference>
<feature type="compositionally biased region" description="Low complexity" evidence="1">
    <location>
        <begin position="586"/>
        <end position="597"/>
    </location>
</feature>
<feature type="compositionally biased region" description="Gly residues" evidence="1">
    <location>
        <begin position="367"/>
        <end position="388"/>
    </location>
</feature>
<evidence type="ECO:0000313" key="4">
    <source>
        <dbReference type="Proteomes" id="UP000006906"/>
    </source>
</evidence>
<feature type="chain" id="PRO_5014393504" evidence="2">
    <location>
        <begin position="24"/>
        <end position="740"/>
    </location>
</feature>
<proteinExistence type="predicted"/>
<dbReference type="PaxDb" id="3055-EDO99489"/>
<feature type="compositionally biased region" description="Low complexity" evidence="1">
    <location>
        <begin position="469"/>
        <end position="478"/>
    </location>
</feature>
<name>A0A2K3CT38_CHLRE</name>
<evidence type="ECO:0000313" key="3">
    <source>
        <dbReference type="EMBL" id="PNW71453.1"/>
    </source>
</evidence>
<dbReference type="ExpressionAtlas" id="A0A2K3CT38">
    <property type="expression patterns" value="baseline and differential"/>
</dbReference>
<dbReference type="OrthoDB" id="691424at2759"/>
<organism evidence="3 4">
    <name type="scientific">Chlamydomonas reinhardtii</name>
    <name type="common">Chlamydomonas smithii</name>
    <dbReference type="NCBI Taxonomy" id="3055"/>
    <lineage>
        <taxon>Eukaryota</taxon>
        <taxon>Viridiplantae</taxon>
        <taxon>Chlorophyta</taxon>
        <taxon>core chlorophytes</taxon>
        <taxon>Chlorophyceae</taxon>
        <taxon>CS clade</taxon>
        <taxon>Chlamydomonadales</taxon>
        <taxon>Chlamydomonadaceae</taxon>
        <taxon>Chlamydomonas</taxon>
    </lineage>
</organism>
<dbReference type="InterPro" id="IPR006502">
    <property type="entry name" value="PDDEXK-like"/>
</dbReference>
<feature type="region of interest" description="Disordered" evidence="1">
    <location>
        <begin position="27"/>
        <end position="142"/>
    </location>
</feature>
<reference evidence="3 4" key="1">
    <citation type="journal article" date="2007" name="Science">
        <title>The Chlamydomonas genome reveals the evolution of key animal and plant functions.</title>
        <authorList>
            <person name="Merchant S.S."/>
            <person name="Prochnik S.E."/>
            <person name="Vallon O."/>
            <person name="Harris E.H."/>
            <person name="Karpowicz S.J."/>
            <person name="Witman G.B."/>
            <person name="Terry A."/>
            <person name="Salamov A."/>
            <person name="Fritz-Laylin L.K."/>
            <person name="Marechal-Drouard L."/>
            <person name="Marshall W.F."/>
            <person name="Qu L.H."/>
            <person name="Nelson D.R."/>
            <person name="Sanderfoot A.A."/>
            <person name="Spalding M.H."/>
            <person name="Kapitonov V.V."/>
            <person name="Ren Q."/>
            <person name="Ferris P."/>
            <person name="Lindquist E."/>
            <person name="Shapiro H."/>
            <person name="Lucas S.M."/>
            <person name="Grimwood J."/>
            <person name="Schmutz J."/>
            <person name="Cardol P."/>
            <person name="Cerutti H."/>
            <person name="Chanfreau G."/>
            <person name="Chen C.L."/>
            <person name="Cognat V."/>
            <person name="Croft M.T."/>
            <person name="Dent R."/>
            <person name="Dutcher S."/>
            <person name="Fernandez E."/>
            <person name="Fukuzawa H."/>
            <person name="Gonzalez-Ballester D."/>
            <person name="Gonzalez-Halphen D."/>
            <person name="Hallmann A."/>
            <person name="Hanikenne M."/>
            <person name="Hippler M."/>
            <person name="Inwood W."/>
            <person name="Jabbari K."/>
            <person name="Kalanon M."/>
            <person name="Kuras R."/>
            <person name="Lefebvre P.A."/>
            <person name="Lemaire S.D."/>
            <person name="Lobanov A.V."/>
            <person name="Lohr M."/>
            <person name="Manuell A."/>
            <person name="Meier I."/>
            <person name="Mets L."/>
            <person name="Mittag M."/>
            <person name="Mittelmeier T."/>
            <person name="Moroney J.V."/>
            <person name="Moseley J."/>
            <person name="Napoli C."/>
            <person name="Nedelcu A.M."/>
            <person name="Niyogi K."/>
            <person name="Novoselov S.V."/>
            <person name="Paulsen I.T."/>
            <person name="Pazour G."/>
            <person name="Purton S."/>
            <person name="Ral J.P."/>
            <person name="Riano-Pachon D.M."/>
            <person name="Riekhof W."/>
            <person name="Rymarquis L."/>
            <person name="Schroda M."/>
            <person name="Stern D."/>
            <person name="Umen J."/>
            <person name="Willows R."/>
            <person name="Wilson N."/>
            <person name="Zimmer S.L."/>
            <person name="Allmer J."/>
            <person name="Balk J."/>
            <person name="Bisova K."/>
            <person name="Chen C.J."/>
            <person name="Elias M."/>
            <person name="Gendler K."/>
            <person name="Hauser C."/>
            <person name="Lamb M.R."/>
            <person name="Ledford H."/>
            <person name="Long J.C."/>
            <person name="Minagawa J."/>
            <person name="Page M.D."/>
            <person name="Pan J."/>
            <person name="Pootakham W."/>
            <person name="Roje S."/>
            <person name="Rose A."/>
            <person name="Stahlberg E."/>
            <person name="Terauchi A.M."/>
            <person name="Yang P."/>
            <person name="Ball S."/>
            <person name="Bowler C."/>
            <person name="Dieckmann C.L."/>
            <person name="Gladyshev V.N."/>
            <person name="Green P."/>
            <person name="Jorgensen R."/>
            <person name="Mayfield S."/>
            <person name="Mueller-Roeber B."/>
            <person name="Rajamani S."/>
            <person name="Sayre R.T."/>
            <person name="Brokstein P."/>
            <person name="Dubchak I."/>
            <person name="Goodstein D."/>
            <person name="Hornick L."/>
            <person name="Huang Y.W."/>
            <person name="Jhaveri J."/>
            <person name="Luo Y."/>
            <person name="Martinez D."/>
            <person name="Ngau W.C."/>
            <person name="Otillar B."/>
            <person name="Poliakov A."/>
            <person name="Porter A."/>
            <person name="Szajkowski L."/>
            <person name="Werner G."/>
            <person name="Zhou K."/>
            <person name="Grigoriev I.V."/>
            <person name="Rokhsar D.S."/>
            <person name="Grossman A.R."/>
        </authorList>
    </citation>
    <scope>NUCLEOTIDE SEQUENCE [LARGE SCALE GENOMIC DNA]</scope>
    <source>
        <strain evidence="4">CC-503</strain>
    </source>
</reference>
<feature type="region of interest" description="Disordered" evidence="1">
    <location>
        <begin position="350"/>
        <end position="392"/>
    </location>
</feature>
<dbReference type="EMBL" id="CM008977">
    <property type="protein sequence ID" value="PNW71453.1"/>
    <property type="molecule type" value="Genomic_DNA"/>
</dbReference>
<feature type="compositionally biased region" description="Polar residues" evidence="1">
    <location>
        <begin position="38"/>
        <end position="55"/>
    </location>
</feature>
<feature type="compositionally biased region" description="Low complexity" evidence="1">
    <location>
        <begin position="449"/>
        <end position="458"/>
    </location>
</feature>
<gene>
    <name evidence="3" type="ORF">CHLRE_16g655000v5</name>
</gene>
<feature type="region of interest" description="Disordered" evidence="1">
    <location>
        <begin position="567"/>
        <end position="605"/>
    </location>
</feature>
<dbReference type="GeneID" id="5723684"/>
<keyword evidence="2" id="KW-0732">Signal</keyword>
<dbReference type="AlphaFoldDB" id="A0A2K3CT38"/>
<feature type="compositionally biased region" description="Low complexity" evidence="1">
    <location>
        <begin position="96"/>
        <end position="107"/>
    </location>
</feature>